<protein>
    <submittedName>
        <fullName evidence="1">Uncharacterized protein</fullName>
    </submittedName>
</protein>
<gene>
    <name evidence="1" type="ORF">JJB74_22030</name>
</gene>
<name>A0A934W8W8_9BURK</name>
<reference evidence="1" key="1">
    <citation type="submission" date="2021-01" db="EMBL/GenBank/DDBJ databases">
        <title>Genome sequence of strain Noviherbaspirillum sp. DKR-6.</title>
        <authorList>
            <person name="Chaudhary D.K."/>
        </authorList>
    </citation>
    <scope>NUCLEOTIDE SEQUENCE</scope>
    <source>
        <strain evidence="1">DKR-6</strain>
    </source>
</reference>
<proteinExistence type="predicted"/>
<evidence type="ECO:0000313" key="1">
    <source>
        <dbReference type="EMBL" id="MBK4737308.1"/>
    </source>
</evidence>
<dbReference type="AlphaFoldDB" id="A0A934W8W8"/>
<dbReference type="EMBL" id="JAEPBG010000011">
    <property type="protein sequence ID" value="MBK4737308.1"/>
    <property type="molecule type" value="Genomic_DNA"/>
</dbReference>
<evidence type="ECO:0000313" key="2">
    <source>
        <dbReference type="Proteomes" id="UP000622890"/>
    </source>
</evidence>
<dbReference type="Proteomes" id="UP000622890">
    <property type="component" value="Unassembled WGS sequence"/>
</dbReference>
<organism evidence="1 2">
    <name type="scientific">Noviherbaspirillum pedocola</name>
    <dbReference type="NCBI Taxonomy" id="2801341"/>
    <lineage>
        <taxon>Bacteria</taxon>
        <taxon>Pseudomonadati</taxon>
        <taxon>Pseudomonadota</taxon>
        <taxon>Betaproteobacteria</taxon>
        <taxon>Burkholderiales</taxon>
        <taxon>Oxalobacteraceae</taxon>
        <taxon>Noviherbaspirillum</taxon>
    </lineage>
</organism>
<keyword evidence="2" id="KW-1185">Reference proteome</keyword>
<dbReference type="RefSeq" id="WP_200595490.1">
    <property type="nucleotide sequence ID" value="NZ_JAEPBG010000011.1"/>
</dbReference>
<accession>A0A934W8W8</accession>
<comment type="caution">
    <text evidence="1">The sequence shown here is derived from an EMBL/GenBank/DDBJ whole genome shotgun (WGS) entry which is preliminary data.</text>
</comment>
<sequence>MQNAIETLVTSHPKIFKGKSPKVSPLVPVGWSKLLKILCKVLEEECTASTLAKLEIINITRRLRCFLKVEYKLKGKVSPQQAWTVRDKVFSVSHLCTYSCVVCGEYIGDSPKSISMILCEKHIHSALPASLKMFRRRVASA</sequence>